<accession>A0A9P9IUD6</accession>
<comment type="caution">
    <text evidence="1">The sequence shown here is derived from an EMBL/GenBank/DDBJ whole genome shotgun (WGS) entry which is preliminary data.</text>
</comment>
<keyword evidence="2" id="KW-1185">Reference proteome</keyword>
<evidence type="ECO:0000313" key="2">
    <source>
        <dbReference type="Proteomes" id="UP000738349"/>
    </source>
</evidence>
<dbReference type="AlphaFoldDB" id="A0A9P9IUD6"/>
<name>A0A9P9IUD6_9HYPO</name>
<dbReference type="Pfam" id="PF12511">
    <property type="entry name" value="DUF3716"/>
    <property type="match status" value="1"/>
</dbReference>
<reference evidence="1" key="1">
    <citation type="journal article" date="2021" name="Nat. Commun.">
        <title>Genetic determinants of endophytism in the Arabidopsis root mycobiome.</title>
        <authorList>
            <person name="Mesny F."/>
            <person name="Miyauchi S."/>
            <person name="Thiergart T."/>
            <person name="Pickel B."/>
            <person name="Atanasova L."/>
            <person name="Karlsson M."/>
            <person name="Huettel B."/>
            <person name="Barry K.W."/>
            <person name="Haridas S."/>
            <person name="Chen C."/>
            <person name="Bauer D."/>
            <person name="Andreopoulos W."/>
            <person name="Pangilinan J."/>
            <person name="LaButti K."/>
            <person name="Riley R."/>
            <person name="Lipzen A."/>
            <person name="Clum A."/>
            <person name="Drula E."/>
            <person name="Henrissat B."/>
            <person name="Kohler A."/>
            <person name="Grigoriev I.V."/>
            <person name="Martin F.M."/>
            <person name="Hacquard S."/>
        </authorList>
    </citation>
    <scope>NUCLEOTIDE SEQUENCE</scope>
    <source>
        <strain evidence="1">MPI-CAGE-AT-0147</strain>
    </source>
</reference>
<dbReference type="EMBL" id="JAGMUV010000016">
    <property type="protein sequence ID" value="KAH7132721.1"/>
    <property type="molecule type" value="Genomic_DNA"/>
</dbReference>
<evidence type="ECO:0000313" key="1">
    <source>
        <dbReference type="EMBL" id="KAH7132721.1"/>
    </source>
</evidence>
<protein>
    <submittedName>
        <fullName evidence="1">Uncharacterized protein</fullName>
    </submittedName>
</protein>
<feature type="non-terminal residue" evidence="1">
    <location>
        <position position="152"/>
    </location>
</feature>
<dbReference type="Proteomes" id="UP000738349">
    <property type="component" value="Unassembled WGS sequence"/>
</dbReference>
<dbReference type="OrthoDB" id="5028429at2759"/>
<gene>
    <name evidence="1" type="ORF">EDB81DRAFT_619218</name>
</gene>
<feature type="non-terminal residue" evidence="1">
    <location>
        <position position="1"/>
    </location>
</feature>
<organism evidence="1 2">
    <name type="scientific">Dactylonectria macrodidyma</name>
    <dbReference type="NCBI Taxonomy" id="307937"/>
    <lineage>
        <taxon>Eukaryota</taxon>
        <taxon>Fungi</taxon>
        <taxon>Dikarya</taxon>
        <taxon>Ascomycota</taxon>
        <taxon>Pezizomycotina</taxon>
        <taxon>Sordariomycetes</taxon>
        <taxon>Hypocreomycetidae</taxon>
        <taxon>Hypocreales</taxon>
        <taxon>Nectriaceae</taxon>
        <taxon>Dactylonectria</taxon>
    </lineage>
</organism>
<dbReference type="InterPro" id="IPR022190">
    <property type="entry name" value="DUF3716"/>
</dbReference>
<sequence>ADALPGFPSKRRHLLPKEILGVETRSFDHEAPQPTTNPDLTVWALMNALKQCSSRVIPLPRQDQASINSPPIRELQVRTKLDMQSMVETPYTLNLQRSQNCDAMVRHLFGEERQERCTRCVQGKGALLGCITTSSSKVCTNCDWNWSGICSL</sequence>
<proteinExistence type="predicted"/>